<keyword evidence="5" id="KW-1185">Reference proteome</keyword>
<keyword evidence="3" id="KW-0732">Signal</keyword>
<dbReference type="GeneID" id="92091096"/>
<dbReference type="InterPro" id="IPR012334">
    <property type="entry name" value="Pectin_lyas_fold"/>
</dbReference>
<dbReference type="SUPFAM" id="SSF51126">
    <property type="entry name" value="Pectin lyase-like"/>
    <property type="match status" value="1"/>
</dbReference>
<dbReference type="InterPro" id="IPR052063">
    <property type="entry name" value="Polysaccharide_Lyase_1"/>
</dbReference>
<evidence type="ECO:0000256" key="2">
    <source>
        <dbReference type="ARBA" id="ARBA00023180"/>
    </source>
</evidence>
<gene>
    <name evidence="4" type="ORF">PG994_006624</name>
</gene>
<dbReference type="InterPro" id="IPR011050">
    <property type="entry name" value="Pectin_lyase_fold/virulence"/>
</dbReference>
<proteinExistence type="predicted"/>
<sequence>MMIRPISILATLLAAALSSGVNAEAFPGAVGFGAVATGGEGGETYTVTTLADSGAGSFRDAVSQPNRVINFSVGGYIELASAVSLSSGLTINGQTAPGGGIGVMGAEISGSGRNNLIIRGLRMRQGLRDAGGKKKSAINLGKAKNVILDHCSLAYGQWNSIDAVKVANLTVSNSIIALPIGQQFGAHIEGGPTTFYRNLWVSAHNRQPLAKGDTQFVNNVVYDFQSAYTAGNSGGKFRHDILNSYFIAGPSSTDPQKGVFFQMNDNQAVHAAGNFLDADRDGRLGGAQQNTVDKSRAMAQAWDPSSPGLASMSAADAYAYVVANAGAMPRDEVDAYVVDTVKSLGTRGKIIKDQASTGLSNGGYGTIKG</sequence>
<keyword evidence="1" id="KW-0479">Metal-binding</keyword>
<organism evidence="4 5">
    <name type="scientific">Apiospora phragmitis</name>
    <dbReference type="NCBI Taxonomy" id="2905665"/>
    <lineage>
        <taxon>Eukaryota</taxon>
        <taxon>Fungi</taxon>
        <taxon>Dikarya</taxon>
        <taxon>Ascomycota</taxon>
        <taxon>Pezizomycotina</taxon>
        <taxon>Sordariomycetes</taxon>
        <taxon>Xylariomycetidae</taxon>
        <taxon>Amphisphaeriales</taxon>
        <taxon>Apiosporaceae</taxon>
        <taxon>Apiospora</taxon>
    </lineage>
</organism>
<evidence type="ECO:0000256" key="1">
    <source>
        <dbReference type="ARBA" id="ARBA00022723"/>
    </source>
</evidence>
<evidence type="ECO:0000313" key="5">
    <source>
        <dbReference type="Proteomes" id="UP001480595"/>
    </source>
</evidence>
<reference evidence="4 5" key="1">
    <citation type="submission" date="2023-01" db="EMBL/GenBank/DDBJ databases">
        <title>Analysis of 21 Apiospora genomes using comparative genomics revels a genus with tremendous synthesis potential of carbohydrate active enzymes and secondary metabolites.</title>
        <authorList>
            <person name="Sorensen T."/>
        </authorList>
    </citation>
    <scope>NUCLEOTIDE SEQUENCE [LARGE SCALE GENOMIC DNA]</scope>
    <source>
        <strain evidence="4 5">CBS 135458</strain>
    </source>
</reference>
<comment type="caution">
    <text evidence="4">The sequence shown here is derived from an EMBL/GenBank/DDBJ whole genome shotgun (WGS) entry which is preliminary data.</text>
</comment>
<evidence type="ECO:0000256" key="3">
    <source>
        <dbReference type="SAM" id="SignalP"/>
    </source>
</evidence>
<dbReference type="GO" id="GO:0016829">
    <property type="term" value="F:lyase activity"/>
    <property type="evidence" value="ECO:0007669"/>
    <property type="project" value="UniProtKB-KW"/>
</dbReference>
<dbReference type="PANTHER" id="PTHR42970:SF1">
    <property type="entry name" value="PECTATE LYASE C-RELATED"/>
    <property type="match status" value="1"/>
</dbReference>
<accession>A0ABR1VJF4</accession>
<name>A0ABR1VJF4_9PEZI</name>
<protein>
    <submittedName>
        <fullName evidence="4">Pectate lyase C</fullName>
    </submittedName>
</protein>
<feature type="chain" id="PRO_5046381617" evidence="3">
    <location>
        <begin position="24"/>
        <end position="369"/>
    </location>
</feature>
<keyword evidence="2" id="KW-0325">Glycoprotein</keyword>
<dbReference type="PANTHER" id="PTHR42970">
    <property type="entry name" value="PECTATE LYASE C-RELATED"/>
    <property type="match status" value="1"/>
</dbReference>
<dbReference type="Gene3D" id="2.160.20.10">
    <property type="entry name" value="Single-stranded right-handed beta-helix, Pectin lyase-like"/>
    <property type="match status" value="1"/>
</dbReference>
<keyword evidence="4" id="KW-0456">Lyase</keyword>
<dbReference type="EMBL" id="JAQQWL010000006">
    <property type="protein sequence ID" value="KAK8070008.1"/>
    <property type="molecule type" value="Genomic_DNA"/>
</dbReference>
<feature type="signal peptide" evidence="3">
    <location>
        <begin position="1"/>
        <end position="23"/>
    </location>
</feature>
<dbReference type="Proteomes" id="UP001480595">
    <property type="component" value="Unassembled WGS sequence"/>
</dbReference>
<evidence type="ECO:0000313" key="4">
    <source>
        <dbReference type="EMBL" id="KAK8070008.1"/>
    </source>
</evidence>
<dbReference type="RefSeq" id="XP_066717302.1">
    <property type="nucleotide sequence ID" value="XM_066858033.1"/>
</dbReference>